<feature type="non-terminal residue" evidence="2">
    <location>
        <position position="251"/>
    </location>
</feature>
<organism evidence="2 3">
    <name type="scientific">Temnothorax longispinosus</name>
    <dbReference type="NCBI Taxonomy" id="300112"/>
    <lineage>
        <taxon>Eukaryota</taxon>
        <taxon>Metazoa</taxon>
        <taxon>Ecdysozoa</taxon>
        <taxon>Arthropoda</taxon>
        <taxon>Hexapoda</taxon>
        <taxon>Insecta</taxon>
        <taxon>Pterygota</taxon>
        <taxon>Neoptera</taxon>
        <taxon>Endopterygota</taxon>
        <taxon>Hymenoptera</taxon>
        <taxon>Apocrita</taxon>
        <taxon>Aculeata</taxon>
        <taxon>Formicoidea</taxon>
        <taxon>Formicidae</taxon>
        <taxon>Myrmicinae</taxon>
        <taxon>Temnothorax</taxon>
    </lineage>
</organism>
<reference evidence="2 3" key="1">
    <citation type="journal article" date="2019" name="Philos. Trans. R. Soc. Lond., B, Biol. Sci.">
        <title>Ant behaviour and brain gene expression of defending hosts depend on the ecological success of the intruding social parasite.</title>
        <authorList>
            <person name="Kaur R."/>
            <person name="Stoldt M."/>
            <person name="Jongepier E."/>
            <person name="Feldmeyer B."/>
            <person name="Menzel F."/>
            <person name="Bornberg-Bauer E."/>
            <person name="Foitzik S."/>
        </authorList>
    </citation>
    <scope>NUCLEOTIDE SEQUENCE [LARGE SCALE GENOMIC DNA]</scope>
    <source>
        <tissue evidence="2">Whole body</tissue>
    </source>
</reference>
<evidence type="ECO:0000256" key="1">
    <source>
        <dbReference type="SAM" id="MobiDB-lite"/>
    </source>
</evidence>
<evidence type="ECO:0000313" key="3">
    <source>
        <dbReference type="Proteomes" id="UP000310200"/>
    </source>
</evidence>
<dbReference type="AlphaFoldDB" id="A0A4S2KUX3"/>
<protein>
    <submittedName>
        <fullName evidence="2">Uncharacterized protein</fullName>
    </submittedName>
</protein>
<gene>
    <name evidence="2" type="ORF">DBV15_08745</name>
</gene>
<comment type="caution">
    <text evidence="2">The sequence shown here is derived from an EMBL/GenBank/DDBJ whole genome shotgun (WGS) entry which is preliminary data.</text>
</comment>
<proteinExistence type="predicted"/>
<accession>A0A4S2KUX3</accession>
<evidence type="ECO:0000313" key="2">
    <source>
        <dbReference type="EMBL" id="TGZ51857.1"/>
    </source>
</evidence>
<name>A0A4S2KUX3_9HYME</name>
<feature type="region of interest" description="Disordered" evidence="1">
    <location>
        <begin position="25"/>
        <end position="58"/>
    </location>
</feature>
<dbReference type="Proteomes" id="UP000310200">
    <property type="component" value="Unassembled WGS sequence"/>
</dbReference>
<sequence>MYQNCFTAGPFTEMKSTLCQVHRWPRPRAHGSPEAPRAPFHPYDGSPGRRQGREREKGGALSISVCNQPFHQFGDIARRITFGMALPTMTAVKRLDYYTGTRRAVCAIVAEGNHHVMPKFAASVSELLERVGIRWLRLDYCVATLSHAVSHKDRLSHVVTGNASAQPGCARRCHGATRSNFCVRILRPEIAQGAIVVRHTKARAPDGKASFKRSISGAALRRCEGARKFVRALGDEWLYKLVAPYQPFKSG</sequence>
<keyword evidence="3" id="KW-1185">Reference proteome</keyword>
<dbReference type="EMBL" id="QBLH01001448">
    <property type="protein sequence ID" value="TGZ51857.1"/>
    <property type="molecule type" value="Genomic_DNA"/>
</dbReference>